<dbReference type="SUPFAM" id="SSF46785">
    <property type="entry name" value="Winged helix' DNA-binding domain"/>
    <property type="match status" value="1"/>
</dbReference>
<reference evidence="2 3" key="1">
    <citation type="submission" date="2018-03" db="EMBL/GenBank/DDBJ databases">
        <title>Genomic Encyclopedia of Type Strains, Phase III (KMG-III): the genomes of soil and plant-associated and newly described type strains.</title>
        <authorList>
            <person name="Whitman W."/>
        </authorList>
    </citation>
    <scope>NUCLEOTIDE SEQUENCE [LARGE SCALE GENOMIC DNA]</scope>
    <source>
        <strain evidence="2 3">CGMCC 4.7097</strain>
    </source>
</reference>
<dbReference type="Gene3D" id="1.10.10.10">
    <property type="entry name" value="Winged helix-like DNA-binding domain superfamily/Winged helix DNA-binding domain"/>
    <property type="match status" value="1"/>
</dbReference>
<organism evidence="2 3">
    <name type="scientific">Saccharothrix carnea</name>
    <dbReference type="NCBI Taxonomy" id="1280637"/>
    <lineage>
        <taxon>Bacteria</taxon>
        <taxon>Bacillati</taxon>
        <taxon>Actinomycetota</taxon>
        <taxon>Actinomycetes</taxon>
        <taxon>Pseudonocardiales</taxon>
        <taxon>Pseudonocardiaceae</taxon>
        <taxon>Saccharothrix</taxon>
    </lineage>
</organism>
<evidence type="ECO:0000313" key="2">
    <source>
        <dbReference type="EMBL" id="PSL53854.1"/>
    </source>
</evidence>
<dbReference type="Proteomes" id="UP000241118">
    <property type="component" value="Unassembled WGS sequence"/>
</dbReference>
<dbReference type="Pfam" id="PF09860">
    <property type="entry name" value="DUF2087"/>
    <property type="match status" value="1"/>
</dbReference>
<proteinExistence type="predicted"/>
<dbReference type="RefSeq" id="WP_106617822.1">
    <property type="nucleotide sequence ID" value="NZ_PYAX01000008.1"/>
</dbReference>
<dbReference type="InterPro" id="IPR036390">
    <property type="entry name" value="WH_DNA-bd_sf"/>
</dbReference>
<accession>A0A2P8I5W7</accession>
<dbReference type="AlphaFoldDB" id="A0A2P8I5W7"/>
<sequence>MTPDALIGLLAEPERLRVAAALILGARTSADITAATGLDVRRVENSLRRLRSAGLVVTDGSGLRLREELFKEATRVEQANRVQEDPFVRDGRLVKLPAQRGRRRAVLEQVSTAFEPGRRYPERDVVEVLKRWCDGGEVDHVTVRRYLVDEGLLSRAGGEYWRSGGPVSV</sequence>
<protein>
    <recommendedName>
        <fullName evidence="1">DUF2087 domain-containing protein</fullName>
    </recommendedName>
</protein>
<name>A0A2P8I5W7_SACCR</name>
<dbReference type="InterPro" id="IPR036388">
    <property type="entry name" value="WH-like_DNA-bd_sf"/>
</dbReference>
<comment type="caution">
    <text evidence="2">The sequence shown here is derived from an EMBL/GenBank/DDBJ whole genome shotgun (WGS) entry which is preliminary data.</text>
</comment>
<gene>
    <name evidence="2" type="ORF">B0I31_108301</name>
</gene>
<evidence type="ECO:0000313" key="3">
    <source>
        <dbReference type="Proteomes" id="UP000241118"/>
    </source>
</evidence>
<dbReference type="InterPro" id="IPR018656">
    <property type="entry name" value="DUF2087"/>
</dbReference>
<keyword evidence="3" id="KW-1185">Reference proteome</keyword>
<dbReference type="EMBL" id="PYAX01000008">
    <property type="protein sequence ID" value="PSL53854.1"/>
    <property type="molecule type" value="Genomic_DNA"/>
</dbReference>
<feature type="domain" description="DUF2087" evidence="1">
    <location>
        <begin position="92"/>
        <end position="162"/>
    </location>
</feature>
<evidence type="ECO:0000259" key="1">
    <source>
        <dbReference type="Pfam" id="PF09860"/>
    </source>
</evidence>
<dbReference type="OrthoDB" id="529288at2"/>